<sequence length="163" mass="17816">MTDKKQKFLPTPATRRLQRAVASCSLIFALGTALHNFVIIDPSFIETMMKMAGVSNPAAEAVSFTKGFRIVGCLYIVGNALGVLSIKSRSGALWWILLFVNMTQGLGPAWIPASMWRLALDVYGVWGILPSAITDGGALVLAMTMIYSMIKYRSTWGQRRAPS</sequence>
<feature type="transmembrane region" description="Helical" evidence="1">
    <location>
        <begin position="20"/>
        <end position="40"/>
    </location>
</feature>
<keyword evidence="1" id="KW-0812">Transmembrane</keyword>
<organism evidence="2 3">
    <name type="scientific">Planifilum fimeticola</name>
    <dbReference type="NCBI Taxonomy" id="201975"/>
    <lineage>
        <taxon>Bacteria</taxon>
        <taxon>Bacillati</taxon>
        <taxon>Bacillota</taxon>
        <taxon>Bacilli</taxon>
        <taxon>Bacillales</taxon>
        <taxon>Thermoactinomycetaceae</taxon>
        <taxon>Planifilum</taxon>
    </lineage>
</organism>
<evidence type="ECO:0000313" key="2">
    <source>
        <dbReference type="EMBL" id="PRX41504.1"/>
    </source>
</evidence>
<keyword evidence="3" id="KW-1185">Reference proteome</keyword>
<dbReference type="AlphaFoldDB" id="A0A2T0LGT4"/>
<gene>
    <name evidence="2" type="ORF">CLV97_106117</name>
</gene>
<dbReference type="Proteomes" id="UP000237797">
    <property type="component" value="Unassembled WGS sequence"/>
</dbReference>
<dbReference type="OrthoDB" id="3543536at2"/>
<evidence type="ECO:0000256" key="1">
    <source>
        <dbReference type="SAM" id="Phobius"/>
    </source>
</evidence>
<keyword evidence="1" id="KW-1133">Transmembrane helix</keyword>
<accession>A0A2T0LGT4</accession>
<keyword evidence="1" id="KW-0472">Membrane</keyword>
<comment type="caution">
    <text evidence="2">The sequence shown here is derived from an EMBL/GenBank/DDBJ whole genome shotgun (WGS) entry which is preliminary data.</text>
</comment>
<feature type="transmembrane region" description="Helical" evidence="1">
    <location>
        <begin position="93"/>
        <end position="111"/>
    </location>
</feature>
<dbReference type="EMBL" id="PVNE01000006">
    <property type="protein sequence ID" value="PRX41504.1"/>
    <property type="molecule type" value="Genomic_DNA"/>
</dbReference>
<feature type="transmembrane region" description="Helical" evidence="1">
    <location>
        <begin position="67"/>
        <end position="86"/>
    </location>
</feature>
<feature type="transmembrane region" description="Helical" evidence="1">
    <location>
        <begin position="123"/>
        <end position="150"/>
    </location>
</feature>
<evidence type="ECO:0000313" key="3">
    <source>
        <dbReference type="Proteomes" id="UP000237797"/>
    </source>
</evidence>
<dbReference type="RefSeq" id="WP_106344557.1">
    <property type="nucleotide sequence ID" value="NZ_PVNE01000006.1"/>
</dbReference>
<protein>
    <submittedName>
        <fullName evidence="2">Uncharacterized protein</fullName>
    </submittedName>
</protein>
<proteinExistence type="predicted"/>
<name>A0A2T0LGT4_9BACL</name>
<reference evidence="2 3" key="1">
    <citation type="submission" date="2018-03" db="EMBL/GenBank/DDBJ databases">
        <title>Genomic Encyclopedia of Archaeal and Bacterial Type Strains, Phase II (KMG-II): from individual species to whole genera.</title>
        <authorList>
            <person name="Goeker M."/>
        </authorList>
    </citation>
    <scope>NUCLEOTIDE SEQUENCE [LARGE SCALE GENOMIC DNA]</scope>
    <source>
        <strain evidence="2 3">DSM 44946</strain>
    </source>
</reference>